<dbReference type="PANTHER" id="PTHR21646:SF76">
    <property type="entry name" value="UBIQUITIN CARBOXYL-TERMINAL HYDROLASE 32"/>
    <property type="match status" value="1"/>
</dbReference>
<dbReference type="GO" id="GO:0004843">
    <property type="term" value="F:cysteine-type deubiquitinase activity"/>
    <property type="evidence" value="ECO:0007669"/>
    <property type="project" value="UniProtKB-EC"/>
</dbReference>
<organism evidence="4 5">
    <name type="scientific">Plectus sambesii</name>
    <dbReference type="NCBI Taxonomy" id="2011161"/>
    <lineage>
        <taxon>Eukaryota</taxon>
        <taxon>Metazoa</taxon>
        <taxon>Ecdysozoa</taxon>
        <taxon>Nematoda</taxon>
        <taxon>Chromadorea</taxon>
        <taxon>Plectida</taxon>
        <taxon>Plectina</taxon>
        <taxon>Plectoidea</taxon>
        <taxon>Plectidae</taxon>
        <taxon>Plectus</taxon>
    </lineage>
</organism>
<dbReference type="InterPro" id="IPR001394">
    <property type="entry name" value="Peptidase_C19_UCH"/>
</dbReference>
<dbReference type="SUPFAM" id="SSF54001">
    <property type="entry name" value="Cysteine proteinases"/>
    <property type="match status" value="1"/>
</dbReference>
<dbReference type="InterPro" id="IPR028889">
    <property type="entry name" value="USP"/>
</dbReference>
<evidence type="ECO:0000256" key="2">
    <source>
        <dbReference type="ARBA" id="ARBA00012759"/>
    </source>
</evidence>
<accession>A0A914XR81</accession>
<name>A0A914XR81_9BILA</name>
<dbReference type="InterPro" id="IPR050185">
    <property type="entry name" value="Ub_carboxyl-term_hydrolase"/>
</dbReference>
<dbReference type="InterPro" id="IPR038765">
    <property type="entry name" value="Papain-like_cys_pep_sf"/>
</dbReference>
<evidence type="ECO:0000256" key="1">
    <source>
        <dbReference type="ARBA" id="ARBA00000707"/>
    </source>
</evidence>
<comment type="catalytic activity">
    <reaction evidence="1">
        <text>Thiol-dependent hydrolysis of ester, thioester, amide, peptide and isopeptide bonds formed by the C-terminal Gly of ubiquitin (a 76-residue protein attached to proteins as an intracellular targeting signal).</text>
        <dbReference type="EC" id="3.4.19.12"/>
    </reaction>
</comment>
<proteinExistence type="predicted"/>
<dbReference type="AlphaFoldDB" id="A0A914XR81"/>
<protein>
    <recommendedName>
        <fullName evidence="2">ubiquitinyl hydrolase 1</fullName>
        <ecNumber evidence="2">3.4.19.12</ecNumber>
    </recommendedName>
</protein>
<feature type="domain" description="USP" evidence="3">
    <location>
        <begin position="1"/>
        <end position="518"/>
    </location>
</feature>
<evidence type="ECO:0000259" key="3">
    <source>
        <dbReference type="PROSITE" id="PS50235"/>
    </source>
</evidence>
<evidence type="ECO:0000313" key="5">
    <source>
        <dbReference type="WBParaSite" id="PSAMB.scaffold96size80756.g1820.t1"/>
    </source>
</evidence>
<dbReference type="Gene3D" id="3.90.70.10">
    <property type="entry name" value="Cysteine proteinases"/>
    <property type="match status" value="1"/>
</dbReference>
<dbReference type="Pfam" id="PF00443">
    <property type="entry name" value="UCH"/>
    <property type="match status" value="1"/>
</dbReference>
<dbReference type="WBParaSite" id="PSAMB.scaffold96size80756.g1820.t1">
    <property type="protein sequence ID" value="PSAMB.scaffold96size80756.g1820.t1"/>
    <property type="gene ID" value="PSAMB.scaffold96size80756.g1820"/>
</dbReference>
<keyword evidence="4" id="KW-1185">Reference proteome</keyword>
<dbReference type="PANTHER" id="PTHR21646">
    <property type="entry name" value="UBIQUITIN CARBOXYL-TERMINAL HYDROLASE"/>
    <property type="match status" value="1"/>
</dbReference>
<dbReference type="GO" id="GO:0005794">
    <property type="term" value="C:Golgi apparatus"/>
    <property type="evidence" value="ECO:0007669"/>
    <property type="project" value="TreeGrafter"/>
</dbReference>
<dbReference type="EC" id="3.4.19.12" evidence="2"/>
<dbReference type="GO" id="GO:0016579">
    <property type="term" value="P:protein deubiquitination"/>
    <property type="evidence" value="ECO:0007669"/>
    <property type="project" value="InterPro"/>
</dbReference>
<dbReference type="PROSITE" id="PS50235">
    <property type="entry name" value="USP_3"/>
    <property type="match status" value="1"/>
</dbReference>
<evidence type="ECO:0000313" key="4">
    <source>
        <dbReference type="Proteomes" id="UP000887566"/>
    </source>
</evidence>
<reference evidence="5" key="1">
    <citation type="submission" date="2022-11" db="UniProtKB">
        <authorList>
            <consortium name="WormBaseParasite"/>
        </authorList>
    </citation>
    <scope>IDENTIFICATION</scope>
</reference>
<sequence>MISTYLYAQRVFHFLENSSGSPSCTLLPFRTNALGSKGQIATEYGSLVQELWSGNKRVVAPLRLRESVNRHVQTFKERAQHDCQEFLAFLLDGLHEDLNRVHSKPYATLKDSDGRPDDEVAKEAWDLHVARDQSIVMDLFSGMLKSCVTCKQCNNSSVRFDPFTFLQLPIPLEDSLLLQVVVVKRSGDVPFRYGFRLSGKTPIKTLEEQVGEKCGLSREQFVVICLKKNGQLWNMANPGIGDEDSPIKTLTFDALLYAFERPSSVTTAKPKVSPTPNGVGTHGSLVHRAVEQHHFNPGPNAVLAVHRKMEHKDVYFLSHKRSHPVVFGVPLVVELAPNATTCRDLYEDVWRQVKRLVNAPAAQNSGALGNHTNRALDADEGRHDDYPFTLKLVDENFEHCSKCEWFQFCYGCSIVVSDQVIADIGVCNIAVDWEPTALYLRYQHSAELLCVDDASVTATWDAHYKPVSLMSCLQDFTTPEQLEDGEMVHCKHCKANTPATLCGLRQECEQPQMVPLQR</sequence>
<dbReference type="Proteomes" id="UP000887566">
    <property type="component" value="Unplaced"/>
</dbReference>